<organism evidence="3 4">
    <name type="scientific">Polarella glacialis</name>
    <name type="common">Dinoflagellate</name>
    <dbReference type="NCBI Taxonomy" id="89957"/>
    <lineage>
        <taxon>Eukaryota</taxon>
        <taxon>Sar</taxon>
        <taxon>Alveolata</taxon>
        <taxon>Dinophyceae</taxon>
        <taxon>Suessiales</taxon>
        <taxon>Suessiaceae</taxon>
        <taxon>Polarella</taxon>
    </lineage>
</organism>
<dbReference type="InterPro" id="IPR007201">
    <property type="entry name" value="Mei2-like_Rrm_C"/>
</dbReference>
<feature type="compositionally biased region" description="Polar residues" evidence="1">
    <location>
        <begin position="343"/>
        <end position="355"/>
    </location>
</feature>
<evidence type="ECO:0000259" key="2">
    <source>
        <dbReference type="Pfam" id="PF04059"/>
    </source>
</evidence>
<comment type="caution">
    <text evidence="3">The sequence shown here is derived from an EMBL/GenBank/DDBJ whole genome shotgun (WGS) entry which is preliminary data.</text>
</comment>
<evidence type="ECO:0000313" key="3">
    <source>
        <dbReference type="EMBL" id="CAE8652762.1"/>
    </source>
</evidence>
<protein>
    <recommendedName>
        <fullName evidence="2">Mei2-like C-terminal RNA recognition motif domain-containing protein</fullName>
    </recommendedName>
</protein>
<dbReference type="Pfam" id="PF04059">
    <property type="entry name" value="RRM_2"/>
    <property type="match status" value="1"/>
</dbReference>
<feature type="region of interest" description="Disordered" evidence="1">
    <location>
        <begin position="1"/>
        <end position="20"/>
    </location>
</feature>
<sequence length="355" mass="39031">MGLDEMNGRAQSELDSAPYISVKPPPGLSLGVPPRLSAGGLTLQCLIELAVNDSALSCMRSKALLERLDSSGSMPTSAPDSSVGRLASMASLPSSDSQEECHETSEHGELPDFQPSQANVAWQPMTLAVRKLPNAYTQQMLLGALNQAGFAYTYDFVYLPMLDSHSFSLPRQSLGHAYINFVHPIYAQRFKESVHRQPLPLFKVSDNVNTKVLIGEARLQGFKANYAHYLHARVNHNKANASARPLFLREPTDEELQGLGAKFTSGGRGRSRRNITEHSLCNSVTRSDIDRAVQHQSDMDAEVPALPEDWREQFSQCFEARWQKLVGVSTFAQGGGSAWKQGQAETSPTSVLRMK</sequence>
<gene>
    <name evidence="3" type="ORF">PGLA2088_LOCUS9951</name>
</gene>
<accession>A0A813IMW7</accession>
<dbReference type="InterPro" id="IPR035979">
    <property type="entry name" value="RBD_domain_sf"/>
</dbReference>
<dbReference type="SUPFAM" id="SSF54928">
    <property type="entry name" value="RNA-binding domain, RBD"/>
    <property type="match status" value="1"/>
</dbReference>
<proteinExistence type="predicted"/>
<feature type="region of interest" description="Disordered" evidence="1">
    <location>
        <begin position="69"/>
        <end position="114"/>
    </location>
</feature>
<dbReference type="EMBL" id="CAJNNW010011086">
    <property type="protein sequence ID" value="CAE8652762.1"/>
    <property type="molecule type" value="Genomic_DNA"/>
</dbReference>
<feature type="compositionally biased region" description="Polar residues" evidence="1">
    <location>
        <begin position="70"/>
        <end position="80"/>
    </location>
</feature>
<feature type="domain" description="Mei2-like C-terminal RNA recognition motif" evidence="2">
    <location>
        <begin position="126"/>
        <end position="222"/>
    </location>
</feature>
<name>A0A813IMW7_POLGL</name>
<dbReference type="AlphaFoldDB" id="A0A813IMW7"/>
<evidence type="ECO:0000256" key="1">
    <source>
        <dbReference type="SAM" id="MobiDB-lite"/>
    </source>
</evidence>
<feature type="region of interest" description="Disordered" evidence="1">
    <location>
        <begin position="334"/>
        <end position="355"/>
    </location>
</feature>
<dbReference type="GO" id="GO:0003676">
    <property type="term" value="F:nucleic acid binding"/>
    <property type="evidence" value="ECO:0007669"/>
    <property type="project" value="InterPro"/>
</dbReference>
<dbReference type="Proteomes" id="UP000626109">
    <property type="component" value="Unassembled WGS sequence"/>
</dbReference>
<evidence type="ECO:0000313" key="4">
    <source>
        <dbReference type="Proteomes" id="UP000626109"/>
    </source>
</evidence>
<feature type="compositionally biased region" description="Basic and acidic residues" evidence="1">
    <location>
        <begin position="99"/>
        <end position="110"/>
    </location>
</feature>
<reference evidence="3" key="1">
    <citation type="submission" date="2021-02" db="EMBL/GenBank/DDBJ databases">
        <authorList>
            <person name="Dougan E. K."/>
            <person name="Rhodes N."/>
            <person name="Thang M."/>
            <person name="Chan C."/>
        </authorList>
    </citation>
    <scope>NUCLEOTIDE SEQUENCE</scope>
</reference>